<gene>
    <name evidence="1" type="ORF">AVEN_54624_1</name>
</gene>
<comment type="caution">
    <text evidence="1">The sequence shown here is derived from an EMBL/GenBank/DDBJ whole genome shotgun (WGS) entry which is preliminary data.</text>
</comment>
<organism evidence="1 2">
    <name type="scientific">Araneus ventricosus</name>
    <name type="common">Orbweaver spider</name>
    <name type="synonym">Epeira ventricosa</name>
    <dbReference type="NCBI Taxonomy" id="182803"/>
    <lineage>
        <taxon>Eukaryota</taxon>
        <taxon>Metazoa</taxon>
        <taxon>Ecdysozoa</taxon>
        <taxon>Arthropoda</taxon>
        <taxon>Chelicerata</taxon>
        <taxon>Arachnida</taxon>
        <taxon>Araneae</taxon>
        <taxon>Araneomorphae</taxon>
        <taxon>Entelegynae</taxon>
        <taxon>Araneoidea</taxon>
        <taxon>Araneidae</taxon>
        <taxon>Araneus</taxon>
    </lineage>
</organism>
<reference evidence="1 2" key="1">
    <citation type="journal article" date="2019" name="Sci. Rep.">
        <title>Orb-weaving spider Araneus ventricosus genome elucidates the spidroin gene catalogue.</title>
        <authorList>
            <person name="Kono N."/>
            <person name="Nakamura H."/>
            <person name="Ohtoshi R."/>
            <person name="Moran D.A.P."/>
            <person name="Shinohara A."/>
            <person name="Yoshida Y."/>
            <person name="Fujiwara M."/>
            <person name="Mori M."/>
            <person name="Tomita M."/>
            <person name="Arakawa K."/>
        </authorList>
    </citation>
    <scope>NUCLEOTIDE SEQUENCE [LARGE SCALE GENOMIC DNA]</scope>
</reference>
<accession>A0A4Y2BNH4</accession>
<dbReference type="EMBL" id="BGPR01000090">
    <property type="protein sequence ID" value="GBL92985.1"/>
    <property type="molecule type" value="Genomic_DNA"/>
</dbReference>
<evidence type="ECO:0000313" key="2">
    <source>
        <dbReference type="Proteomes" id="UP000499080"/>
    </source>
</evidence>
<sequence>MLFIALEGRCGLVVKSRLRRVPGSKLDSTEDPPCVWACCTLNHTEGWCGSLERGCRLWCRPHDLPVVQNYEVRPKTALVLLQSGTLI</sequence>
<dbReference type="Proteomes" id="UP000499080">
    <property type="component" value="Unassembled WGS sequence"/>
</dbReference>
<name>A0A4Y2BNH4_ARAVE</name>
<dbReference type="AlphaFoldDB" id="A0A4Y2BNH4"/>
<protein>
    <submittedName>
        <fullName evidence="1">Uncharacterized protein</fullName>
    </submittedName>
</protein>
<keyword evidence="2" id="KW-1185">Reference proteome</keyword>
<evidence type="ECO:0000313" key="1">
    <source>
        <dbReference type="EMBL" id="GBL92985.1"/>
    </source>
</evidence>
<proteinExistence type="predicted"/>